<evidence type="ECO:0000313" key="2">
    <source>
        <dbReference type="EMBL" id="KAJ8897042.1"/>
    </source>
</evidence>
<accession>A0ABQ9IK57</accession>
<keyword evidence="3" id="KW-1185">Reference proteome</keyword>
<evidence type="ECO:0000256" key="1">
    <source>
        <dbReference type="SAM" id="SignalP"/>
    </source>
</evidence>
<proteinExistence type="predicted"/>
<feature type="chain" id="PRO_5047206190" evidence="1">
    <location>
        <begin position="19"/>
        <end position="108"/>
    </location>
</feature>
<keyword evidence="1" id="KW-0732">Signal</keyword>
<name>A0ABQ9IK57_9NEOP</name>
<organism evidence="2 3">
    <name type="scientific">Dryococelus australis</name>
    <dbReference type="NCBI Taxonomy" id="614101"/>
    <lineage>
        <taxon>Eukaryota</taxon>
        <taxon>Metazoa</taxon>
        <taxon>Ecdysozoa</taxon>
        <taxon>Arthropoda</taxon>
        <taxon>Hexapoda</taxon>
        <taxon>Insecta</taxon>
        <taxon>Pterygota</taxon>
        <taxon>Neoptera</taxon>
        <taxon>Polyneoptera</taxon>
        <taxon>Phasmatodea</taxon>
        <taxon>Verophasmatodea</taxon>
        <taxon>Anareolatae</taxon>
        <taxon>Phasmatidae</taxon>
        <taxon>Eurycanthinae</taxon>
        <taxon>Dryococelus</taxon>
    </lineage>
</organism>
<gene>
    <name evidence="2" type="ORF">PR048_002388</name>
</gene>
<sequence length="108" mass="12459">MYVYIFCVVCFLCQLKECLLLYLHACCLKGQDSETPLLLNLPLRWKLISLLKASGVAICIIEHKKLKCEQLVMSGPHCHYGKVNTEPEMSEEEFQRQNKKQLFAKAQP</sequence>
<feature type="signal peptide" evidence="1">
    <location>
        <begin position="1"/>
        <end position="18"/>
    </location>
</feature>
<reference evidence="2 3" key="1">
    <citation type="submission" date="2023-02" db="EMBL/GenBank/DDBJ databases">
        <title>LHISI_Scaffold_Assembly.</title>
        <authorList>
            <person name="Stuart O.P."/>
            <person name="Cleave R."/>
            <person name="Magrath M.J.L."/>
            <person name="Mikheyev A.S."/>
        </authorList>
    </citation>
    <scope>NUCLEOTIDE SEQUENCE [LARGE SCALE GENOMIC DNA]</scope>
    <source>
        <strain evidence="2">Daus_M_001</strain>
        <tissue evidence="2">Leg muscle</tissue>
    </source>
</reference>
<protein>
    <submittedName>
        <fullName evidence="2">Uncharacterized protein</fullName>
    </submittedName>
</protein>
<dbReference type="Proteomes" id="UP001159363">
    <property type="component" value="Chromosome 1"/>
</dbReference>
<dbReference type="EMBL" id="JARBHB010000001">
    <property type="protein sequence ID" value="KAJ8897042.1"/>
    <property type="molecule type" value="Genomic_DNA"/>
</dbReference>
<evidence type="ECO:0000313" key="3">
    <source>
        <dbReference type="Proteomes" id="UP001159363"/>
    </source>
</evidence>
<comment type="caution">
    <text evidence="2">The sequence shown here is derived from an EMBL/GenBank/DDBJ whole genome shotgun (WGS) entry which is preliminary data.</text>
</comment>